<dbReference type="InterPro" id="IPR036249">
    <property type="entry name" value="Thioredoxin-like_sf"/>
</dbReference>
<name>A0AAE3NQ80_9RHOB</name>
<evidence type="ECO:0000313" key="4">
    <source>
        <dbReference type="Proteomes" id="UP001220964"/>
    </source>
</evidence>
<evidence type="ECO:0000259" key="2">
    <source>
        <dbReference type="Pfam" id="PF13098"/>
    </source>
</evidence>
<dbReference type="InterPro" id="IPR012336">
    <property type="entry name" value="Thioredoxin-like_fold"/>
</dbReference>
<proteinExistence type="predicted"/>
<feature type="signal peptide" evidence="1">
    <location>
        <begin position="1"/>
        <end position="20"/>
    </location>
</feature>
<dbReference type="InterPro" id="IPR041737">
    <property type="entry name" value="SoxW"/>
</dbReference>
<dbReference type="Pfam" id="PF13098">
    <property type="entry name" value="Thioredoxin_2"/>
    <property type="match status" value="1"/>
</dbReference>
<feature type="chain" id="PRO_5042014830" evidence="1">
    <location>
        <begin position="21"/>
        <end position="189"/>
    </location>
</feature>
<organism evidence="3 4">
    <name type="scientific">Psychromarinibacter sediminicola</name>
    <dbReference type="NCBI Taxonomy" id="3033385"/>
    <lineage>
        <taxon>Bacteria</taxon>
        <taxon>Pseudomonadati</taxon>
        <taxon>Pseudomonadota</taxon>
        <taxon>Alphaproteobacteria</taxon>
        <taxon>Rhodobacterales</taxon>
        <taxon>Paracoccaceae</taxon>
        <taxon>Psychromarinibacter</taxon>
    </lineage>
</organism>
<evidence type="ECO:0000313" key="3">
    <source>
        <dbReference type="EMBL" id="MDF0600016.1"/>
    </source>
</evidence>
<comment type="caution">
    <text evidence="3">The sequence shown here is derived from an EMBL/GenBank/DDBJ whole genome shotgun (WGS) entry which is preliminary data.</text>
</comment>
<protein>
    <submittedName>
        <fullName evidence="3">Thioredoxin family protein</fullName>
    </submittedName>
</protein>
<dbReference type="AlphaFoldDB" id="A0AAE3NQ80"/>
<dbReference type="SUPFAM" id="SSF52833">
    <property type="entry name" value="Thioredoxin-like"/>
    <property type="match status" value="1"/>
</dbReference>
<dbReference type="RefSeq" id="WP_275566161.1">
    <property type="nucleotide sequence ID" value="NZ_JARGYC010000008.1"/>
</dbReference>
<dbReference type="CDD" id="cd02951">
    <property type="entry name" value="SoxW"/>
    <property type="match status" value="1"/>
</dbReference>
<dbReference type="Proteomes" id="UP001220964">
    <property type="component" value="Unassembled WGS sequence"/>
</dbReference>
<sequence>MTRILTMAAAVLFMAGAAWGEELGVGDDGLHKSSWMRDTFKDLQDDLAEANAEGKRLMLIIEQRGCIYCRKMHEEVFVRDDIATMLEEDFFVIQINMFGDVEVTDFDGEAMREKEAVRRWRQQFTPTIMLFPEEVPEDQTAEDAALVVMPGAFSANTTKNLLTWVRDKIYLEQPSFQKYHADMINAQKG</sequence>
<dbReference type="Gene3D" id="3.40.30.10">
    <property type="entry name" value="Glutaredoxin"/>
    <property type="match status" value="1"/>
</dbReference>
<accession>A0AAE3NQ80</accession>
<feature type="domain" description="Thioredoxin-like fold" evidence="2">
    <location>
        <begin position="51"/>
        <end position="134"/>
    </location>
</feature>
<evidence type="ECO:0000256" key="1">
    <source>
        <dbReference type="SAM" id="SignalP"/>
    </source>
</evidence>
<gene>
    <name evidence="3" type="ORF">P1J78_04660</name>
</gene>
<dbReference type="EMBL" id="JARGYC010000008">
    <property type="protein sequence ID" value="MDF0600016.1"/>
    <property type="molecule type" value="Genomic_DNA"/>
</dbReference>
<keyword evidence="1" id="KW-0732">Signal</keyword>
<keyword evidence="4" id="KW-1185">Reference proteome</keyword>
<reference evidence="3" key="1">
    <citation type="submission" date="2023-03" db="EMBL/GenBank/DDBJ databases">
        <title>Multiphase analysis and comparison of six strains from genera Psychromarinibacter, Lutimaribacter, and Maritimibacter, including a novel species: Psychromarinibacter sediminicola sp. nov.</title>
        <authorList>
            <person name="Wang Y.-H."/>
            <person name="Ye M.-Q."/>
            <person name="Du Z.-J."/>
        </authorList>
    </citation>
    <scope>NUCLEOTIDE SEQUENCE</scope>
    <source>
        <strain evidence="3">C21-152</strain>
    </source>
</reference>